<proteinExistence type="predicted"/>
<name>A0A0A9FJQ3_ARUDO</name>
<organism evidence="1">
    <name type="scientific">Arundo donax</name>
    <name type="common">Giant reed</name>
    <name type="synonym">Donax arundinaceus</name>
    <dbReference type="NCBI Taxonomy" id="35708"/>
    <lineage>
        <taxon>Eukaryota</taxon>
        <taxon>Viridiplantae</taxon>
        <taxon>Streptophyta</taxon>
        <taxon>Embryophyta</taxon>
        <taxon>Tracheophyta</taxon>
        <taxon>Spermatophyta</taxon>
        <taxon>Magnoliopsida</taxon>
        <taxon>Liliopsida</taxon>
        <taxon>Poales</taxon>
        <taxon>Poaceae</taxon>
        <taxon>PACMAD clade</taxon>
        <taxon>Arundinoideae</taxon>
        <taxon>Arundineae</taxon>
        <taxon>Arundo</taxon>
    </lineage>
</organism>
<reference evidence="1" key="2">
    <citation type="journal article" date="2015" name="Data Brief">
        <title>Shoot transcriptome of the giant reed, Arundo donax.</title>
        <authorList>
            <person name="Barrero R.A."/>
            <person name="Guerrero F.D."/>
            <person name="Moolhuijzen P."/>
            <person name="Goolsby J.A."/>
            <person name="Tidwell J."/>
            <person name="Bellgard S.E."/>
            <person name="Bellgard M.I."/>
        </authorList>
    </citation>
    <scope>NUCLEOTIDE SEQUENCE</scope>
    <source>
        <tissue evidence="1">Shoot tissue taken approximately 20 cm above the soil surface</tissue>
    </source>
</reference>
<protein>
    <submittedName>
        <fullName evidence="1">Uncharacterized protein</fullName>
    </submittedName>
</protein>
<dbReference type="AlphaFoldDB" id="A0A0A9FJQ3"/>
<sequence length="29" mass="3321">MYFNSEGMHMCFAYPCEVHMVAGSSIQYS</sequence>
<accession>A0A0A9FJQ3</accession>
<dbReference type="EMBL" id="GBRH01187535">
    <property type="protein sequence ID" value="JAE10361.1"/>
    <property type="molecule type" value="Transcribed_RNA"/>
</dbReference>
<reference evidence="1" key="1">
    <citation type="submission" date="2014-09" db="EMBL/GenBank/DDBJ databases">
        <authorList>
            <person name="Magalhaes I.L.F."/>
            <person name="Oliveira U."/>
            <person name="Santos F.R."/>
            <person name="Vidigal T.H.D.A."/>
            <person name="Brescovit A.D."/>
            <person name="Santos A.J."/>
        </authorList>
    </citation>
    <scope>NUCLEOTIDE SEQUENCE</scope>
    <source>
        <tissue evidence="1">Shoot tissue taken approximately 20 cm above the soil surface</tissue>
    </source>
</reference>
<evidence type="ECO:0000313" key="1">
    <source>
        <dbReference type="EMBL" id="JAE10361.1"/>
    </source>
</evidence>